<dbReference type="Gene3D" id="3.40.50.620">
    <property type="entry name" value="HUPs"/>
    <property type="match status" value="1"/>
</dbReference>
<dbReference type="EMBL" id="CP054569">
    <property type="protein sequence ID" value="QKQ48612.1"/>
    <property type="molecule type" value="Genomic_DNA"/>
</dbReference>
<dbReference type="SMR" id="A0A6N0JN71"/>
<dbReference type="InterPro" id="IPR014729">
    <property type="entry name" value="Rossmann-like_a/b/a_fold"/>
</dbReference>
<dbReference type="AlphaFoldDB" id="A0A6N0JN71"/>
<feature type="domain" description="DUF218" evidence="2">
    <location>
        <begin position="79"/>
        <end position="244"/>
    </location>
</feature>
<gene>
    <name evidence="3" type="ORF">FOC81_18720</name>
</gene>
<dbReference type="InterPro" id="IPR051599">
    <property type="entry name" value="Cell_Envelope_Assoc"/>
</dbReference>
<organism evidence="3 4">
    <name type="scientific">Achromobacter denitrificans</name>
    <name type="common">Alcaligenes denitrificans</name>
    <dbReference type="NCBI Taxonomy" id="32002"/>
    <lineage>
        <taxon>Bacteria</taxon>
        <taxon>Pseudomonadati</taxon>
        <taxon>Pseudomonadota</taxon>
        <taxon>Betaproteobacteria</taxon>
        <taxon>Burkholderiales</taxon>
        <taxon>Alcaligenaceae</taxon>
        <taxon>Achromobacter</taxon>
    </lineage>
</organism>
<dbReference type="Pfam" id="PF02698">
    <property type="entry name" value="DUF218"/>
    <property type="match status" value="1"/>
</dbReference>
<keyword evidence="1" id="KW-0812">Transmembrane</keyword>
<dbReference type="GO" id="GO:0043164">
    <property type="term" value="P:Gram-negative-bacterium-type cell wall biogenesis"/>
    <property type="evidence" value="ECO:0007669"/>
    <property type="project" value="TreeGrafter"/>
</dbReference>
<proteinExistence type="predicted"/>
<keyword evidence="1" id="KW-1133">Transmembrane helix</keyword>
<evidence type="ECO:0000259" key="2">
    <source>
        <dbReference type="Pfam" id="PF02698"/>
    </source>
</evidence>
<evidence type="ECO:0000313" key="3">
    <source>
        <dbReference type="EMBL" id="QKQ48612.1"/>
    </source>
</evidence>
<dbReference type="GO" id="GO:0000270">
    <property type="term" value="P:peptidoglycan metabolic process"/>
    <property type="evidence" value="ECO:0007669"/>
    <property type="project" value="TreeGrafter"/>
</dbReference>
<dbReference type="PANTHER" id="PTHR30336">
    <property type="entry name" value="INNER MEMBRANE PROTEIN, PROBABLE PERMEASE"/>
    <property type="match status" value="1"/>
</dbReference>
<feature type="transmembrane region" description="Helical" evidence="1">
    <location>
        <begin position="6"/>
        <end position="30"/>
    </location>
</feature>
<evidence type="ECO:0000313" key="4">
    <source>
        <dbReference type="Proteomes" id="UP000509782"/>
    </source>
</evidence>
<dbReference type="RefSeq" id="WP_174716752.1">
    <property type="nucleotide sequence ID" value="NZ_CADIKP010000036.1"/>
</dbReference>
<reference evidence="3 4" key="1">
    <citation type="submission" date="2020-05" db="EMBL/GenBank/DDBJ databases">
        <title>FDA dAtabase for Regulatory Grade micrObial Sequences (FDA-ARGOS): Supporting development and validation of Infectious Disease Dx tests.</title>
        <authorList>
            <person name="Sproer C."/>
            <person name="Gronow S."/>
            <person name="Severitt S."/>
            <person name="Schroder I."/>
            <person name="Tallon L."/>
            <person name="Sadzewicz L."/>
            <person name="Zhao X."/>
            <person name="Vavikolanu K."/>
            <person name="Mehta A."/>
            <person name="Aluvathingal J."/>
            <person name="Nadendla S."/>
            <person name="Myers T."/>
            <person name="Yan Y."/>
            <person name="Sichtig H."/>
        </authorList>
    </citation>
    <scope>NUCLEOTIDE SEQUENCE [LARGE SCALE GENOMIC DNA]</scope>
    <source>
        <strain evidence="3 4">FDAARGOS_787</strain>
    </source>
</reference>
<sequence>MPFSSYLANLIIPYNLCMTLVVIGLALGWFRLRKTGGVLIGTGLLWALFWSLPATSLWLGGALESRYPHLPPADSPTADAIVVLGGNTANGRANWFLPYDKDTAVVRVDTAAQLYLAGRAPKVLLSGGALEGDVSEARGMAYAIRQQGVPESALILENSSRTTYENATLTEDQLKARGIDKVLLVTSALHMPRAMAAFSKQGVQVIAAPAPPQIVPPTDGSLPLWLPDQRTFDASRSIIKEYAGLFVYWLRGWV</sequence>
<protein>
    <submittedName>
        <fullName evidence="3">YdcF family protein</fullName>
    </submittedName>
</protein>
<dbReference type="CDD" id="cd06259">
    <property type="entry name" value="YdcF-like"/>
    <property type="match status" value="1"/>
</dbReference>
<name>A0A6N0JN71_ACHDE</name>
<dbReference type="GO" id="GO:0005886">
    <property type="term" value="C:plasma membrane"/>
    <property type="evidence" value="ECO:0007669"/>
    <property type="project" value="TreeGrafter"/>
</dbReference>
<feature type="transmembrane region" description="Helical" evidence="1">
    <location>
        <begin position="37"/>
        <end position="59"/>
    </location>
</feature>
<evidence type="ECO:0000256" key="1">
    <source>
        <dbReference type="SAM" id="Phobius"/>
    </source>
</evidence>
<dbReference type="PANTHER" id="PTHR30336:SF4">
    <property type="entry name" value="ENVELOPE BIOGENESIS FACTOR ELYC"/>
    <property type="match status" value="1"/>
</dbReference>
<dbReference type="InterPro" id="IPR003848">
    <property type="entry name" value="DUF218"/>
</dbReference>
<dbReference type="Proteomes" id="UP000509782">
    <property type="component" value="Chromosome"/>
</dbReference>
<accession>A0A6N0JN71</accession>
<keyword evidence="1" id="KW-0472">Membrane</keyword>